<dbReference type="AlphaFoldDB" id="A0A3M0KHL8"/>
<dbReference type="STRING" id="333673.A0A3M0KHL8"/>
<reference evidence="1 2" key="1">
    <citation type="submission" date="2018-07" db="EMBL/GenBank/DDBJ databases">
        <title>A high quality draft genome assembly of the barn swallow (H. rustica rustica).</title>
        <authorList>
            <person name="Formenti G."/>
            <person name="Chiara M."/>
            <person name="Poveda L."/>
            <person name="Francoijs K.-J."/>
            <person name="Bonisoli-Alquati A."/>
            <person name="Canova L."/>
            <person name="Gianfranceschi L."/>
            <person name="Horner D.S."/>
            <person name="Saino N."/>
        </authorList>
    </citation>
    <scope>NUCLEOTIDE SEQUENCE [LARGE SCALE GENOMIC DNA]</scope>
    <source>
        <strain evidence="1">Chelidonia</strain>
        <tissue evidence="1">Blood</tissue>
    </source>
</reference>
<gene>
    <name evidence="1" type="ORF">DUI87_11236</name>
</gene>
<name>A0A3M0KHL8_HIRRU</name>
<dbReference type="EMBL" id="QRBI01000107">
    <property type="protein sequence ID" value="RMC12101.1"/>
    <property type="molecule type" value="Genomic_DNA"/>
</dbReference>
<sequence>MVKGQEGKMYEEQLRVLGLFSLKETEGGPHRSYKFLVRGREGAGTNLFNPLTDGKTQGNGLKLWFRLDIRKRFFTQRVVEHCKRFPRVVVTTPDLTELKKSLANTLRHMMGFLCLSHAKQGVGL</sequence>
<evidence type="ECO:0000313" key="2">
    <source>
        <dbReference type="Proteomes" id="UP000269221"/>
    </source>
</evidence>
<proteinExistence type="predicted"/>
<protein>
    <submittedName>
        <fullName evidence="1">Uncharacterized protein</fullName>
    </submittedName>
</protein>
<evidence type="ECO:0000313" key="1">
    <source>
        <dbReference type="EMBL" id="RMC12101.1"/>
    </source>
</evidence>
<keyword evidence="2" id="KW-1185">Reference proteome</keyword>
<dbReference type="OrthoDB" id="6378258at2759"/>
<organism evidence="1 2">
    <name type="scientific">Hirundo rustica rustica</name>
    <dbReference type="NCBI Taxonomy" id="333673"/>
    <lineage>
        <taxon>Eukaryota</taxon>
        <taxon>Metazoa</taxon>
        <taxon>Chordata</taxon>
        <taxon>Craniata</taxon>
        <taxon>Vertebrata</taxon>
        <taxon>Euteleostomi</taxon>
        <taxon>Archelosauria</taxon>
        <taxon>Archosauria</taxon>
        <taxon>Dinosauria</taxon>
        <taxon>Saurischia</taxon>
        <taxon>Theropoda</taxon>
        <taxon>Coelurosauria</taxon>
        <taxon>Aves</taxon>
        <taxon>Neognathae</taxon>
        <taxon>Neoaves</taxon>
        <taxon>Telluraves</taxon>
        <taxon>Australaves</taxon>
        <taxon>Passeriformes</taxon>
        <taxon>Sylvioidea</taxon>
        <taxon>Hirundinidae</taxon>
        <taxon>Hirundo</taxon>
    </lineage>
</organism>
<accession>A0A3M0KHL8</accession>
<comment type="caution">
    <text evidence="1">The sequence shown here is derived from an EMBL/GenBank/DDBJ whole genome shotgun (WGS) entry which is preliminary data.</text>
</comment>
<dbReference type="Proteomes" id="UP000269221">
    <property type="component" value="Unassembled WGS sequence"/>
</dbReference>